<evidence type="ECO:0000313" key="1">
    <source>
        <dbReference type="EMBL" id="OUB56999.1"/>
    </source>
</evidence>
<gene>
    <name evidence="1" type="ORF">BK750_33335</name>
</gene>
<dbReference type="AlphaFoldDB" id="A0A9X6LUR2"/>
<sequence>MVGKVILWTKEEIAYLEDSWGTYSIKSIAKKLDRTVNAIKLKANRIGLSDPRLHFNGLTVLQLADVLQVSYKTIESWYERFAFPVRLKLFAKTQKIKVVYYKDFWDWLKRHKQVVDFSKVEYGILGPEPEWMKEKRDADAYRRKKEREPWTKQDELLLKSMVKANCYTYLYIAKRLQRTESAIKKKLEELVFLERPVESQESYTENEMQISLDLFEKGYTVDAIAERFGKSALTLVGYLESKGYRFRAKMVIKPENPVF</sequence>
<proteinExistence type="predicted"/>
<reference evidence="1 2" key="1">
    <citation type="submission" date="2016-10" db="EMBL/GenBank/DDBJ databases">
        <title>Comparative genomics of Bacillus thuringiensis reveals a path to pathogens against multiple invertebrate hosts.</title>
        <authorList>
            <person name="Zheng J."/>
            <person name="Gao Q."/>
            <person name="Liu H."/>
            <person name="Peng D."/>
            <person name="Ruan L."/>
            <person name="Sun M."/>
        </authorList>
    </citation>
    <scope>NUCLEOTIDE SEQUENCE [LARGE SCALE GENOMIC DNA]</scope>
    <source>
        <strain evidence="1">BGSC 4CF1</strain>
    </source>
</reference>
<comment type="caution">
    <text evidence="1">The sequence shown here is derived from an EMBL/GenBank/DDBJ whole genome shotgun (WGS) entry which is preliminary data.</text>
</comment>
<organism evidence="1 2">
    <name type="scientific">Bacillus thuringiensis subsp. jegathesan</name>
    <dbReference type="NCBI Taxonomy" id="56955"/>
    <lineage>
        <taxon>Bacteria</taxon>
        <taxon>Bacillati</taxon>
        <taxon>Bacillota</taxon>
        <taxon>Bacilli</taxon>
        <taxon>Bacillales</taxon>
        <taxon>Bacillaceae</taxon>
        <taxon>Bacillus</taxon>
        <taxon>Bacillus cereus group</taxon>
    </lineage>
</organism>
<dbReference type="RefSeq" id="WP_176338852.1">
    <property type="nucleotide sequence ID" value="NZ_MOOS01000200.1"/>
</dbReference>
<name>A0A9X6LUR2_BACTJ</name>
<evidence type="ECO:0000313" key="2">
    <source>
        <dbReference type="Proteomes" id="UP000194853"/>
    </source>
</evidence>
<accession>A0A9X6LUR2</accession>
<evidence type="ECO:0008006" key="3">
    <source>
        <dbReference type="Google" id="ProtNLM"/>
    </source>
</evidence>
<dbReference type="EMBL" id="MOOS01000200">
    <property type="protein sequence ID" value="OUB56999.1"/>
    <property type="molecule type" value="Genomic_DNA"/>
</dbReference>
<protein>
    <recommendedName>
        <fullName evidence="3">Phage protein</fullName>
    </recommendedName>
</protein>
<dbReference type="Proteomes" id="UP000194853">
    <property type="component" value="Unassembled WGS sequence"/>
</dbReference>